<dbReference type="GO" id="GO:0008270">
    <property type="term" value="F:zinc ion binding"/>
    <property type="evidence" value="ECO:0007669"/>
    <property type="project" value="InterPro"/>
</dbReference>
<accession>A0A9P7YAM1</accession>
<evidence type="ECO:0000256" key="3">
    <source>
        <dbReference type="ARBA" id="ARBA00023015"/>
    </source>
</evidence>
<dbReference type="SMART" id="SM00066">
    <property type="entry name" value="GAL4"/>
    <property type="match status" value="1"/>
</dbReference>
<dbReference type="GO" id="GO:0006351">
    <property type="term" value="P:DNA-templated transcription"/>
    <property type="evidence" value="ECO:0007669"/>
    <property type="project" value="InterPro"/>
</dbReference>
<organism evidence="9 10">
    <name type="scientific">Amylocarpus encephaloides</name>
    <dbReference type="NCBI Taxonomy" id="45428"/>
    <lineage>
        <taxon>Eukaryota</taxon>
        <taxon>Fungi</taxon>
        <taxon>Dikarya</taxon>
        <taxon>Ascomycota</taxon>
        <taxon>Pezizomycotina</taxon>
        <taxon>Leotiomycetes</taxon>
        <taxon>Helotiales</taxon>
        <taxon>Helotiales incertae sedis</taxon>
        <taxon>Amylocarpus</taxon>
    </lineage>
</organism>
<keyword evidence="10" id="KW-1185">Reference proteome</keyword>
<dbReference type="Gene3D" id="4.10.240.10">
    <property type="entry name" value="Zn(2)-C6 fungal-type DNA-binding domain"/>
    <property type="match status" value="1"/>
</dbReference>
<dbReference type="InterPro" id="IPR036864">
    <property type="entry name" value="Zn2-C6_fun-type_DNA-bd_sf"/>
</dbReference>
<dbReference type="InterPro" id="IPR051430">
    <property type="entry name" value="Fungal_TF_Env_Response"/>
</dbReference>
<dbReference type="SMART" id="SM00906">
    <property type="entry name" value="Fungal_trans"/>
    <property type="match status" value="1"/>
</dbReference>
<dbReference type="Proteomes" id="UP000824998">
    <property type="component" value="Unassembled WGS sequence"/>
</dbReference>
<evidence type="ECO:0000256" key="6">
    <source>
        <dbReference type="ARBA" id="ARBA00023242"/>
    </source>
</evidence>
<evidence type="ECO:0000256" key="5">
    <source>
        <dbReference type="ARBA" id="ARBA00023163"/>
    </source>
</evidence>
<dbReference type="PANTHER" id="PTHR31944:SF131">
    <property type="entry name" value="HEME-RESPONSIVE ZINC FINGER TRANSCRIPTION FACTOR HAP1"/>
    <property type="match status" value="1"/>
</dbReference>
<dbReference type="CDD" id="cd00067">
    <property type="entry name" value="GAL4"/>
    <property type="match status" value="1"/>
</dbReference>
<keyword evidence="1" id="KW-0479">Metal-binding</keyword>
<evidence type="ECO:0000256" key="4">
    <source>
        <dbReference type="ARBA" id="ARBA00023125"/>
    </source>
</evidence>
<evidence type="ECO:0000259" key="8">
    <source>
        <dbReference type="PROSITE" id="PS50048"/>
    </source>
</evidence>
<evidence type="ECO:0000313" key="10">
    <source>
        <dbReference type="Proteomes" id="UP000824998"/>
    </source>
</evidence>
<evidence type="ECO:0000256" key="2">
    <source>
        <dbReference type="ARBA" id="ARBA00022833"/>
    </source>
</evidence>
<evidence type="ECO:0000256" key="7">
    <source>
        <dbReference type="SAM" id="MobiDB-lite"/>
    </source>
</evidence>
<sequence>MGPIPDQQPERNMQEQGDPKRDTARRTTSRANGQRLTRRRIPLSCIACRARKLKCNREKPCQNCLVRGEANAASCTYAEKVEKKGSGRQNPRSDAEDMRKRLNRLENSILSMIDTKSPRRGASPDSQEAEVDVVPKQAGGQLISADTRSTHWDAILSELGAMKDAWSEENDKIEYVDTEQNSSKNVHRPSLLNGLNPPPDRATLLSSLPPREEATKVITRFFDAYSPSIPAAVLFHRATFEKQCERHWSNPSSTPIIWIGLLYGVLCFAMQSYIRNNDIPPEYETTCFDTGELYRVRAAQCIQVADITKPTEFMVEALNTYAIIEYTSERDGDMGTWLLCGIIVRLALHQGYHRDPSEHPHLTVLQGEMRRRVWCMVSQHELIFSCQVGLAKSIRYAESDTLLPRNVHEEELFEEMTQLPPSRPLTEPTWICYQVVKASIMRGYGRVLEFVHLLQPQPYEEVLRLDLNLMQARETIPDHLQFRSLEEMKNDPPHRNWERYNLQHFYHKAICVLHRKFWDSAPEGTPKGTFYYSRKTCVTSALNLLRYQELIHRGCRPNGPLVGIKWYKFAITNHDFLLAAMILCLDVLNMRKILGSNIPDCVITEGEKLSAIQQSRQVWGEVLYECRDAPRAVKILDTVLSRVSAQKSFENAINMERPQQPQAPIINENPNSLGFNQGFNHQLAFEVPASSGAQEHFGTQDTFMDLMQSDLSVPADFNWDVWDQVMIIESQQKGVSGAANSFGFPTDFQPPVLGL</sequence>
<name>A0A9P7YAM1_9HELO</name>
<feature type="region of interest" description="Disordered" evidence="7">
    <location>
        <begin position="1"/>
        <end position="36"/>
    </location>
</feature>
<dbReference type="SUPFAM" id="SSF57701">
    <property type="entry name" value="Zn2/Cys6 DNA-binding domain"/>
    <property type="match status" value="1"/>
</dbReference>
<dbReference type="InterPro" id="IPR007219">
    <property type="entry name" value="XnlR_reg_dom"/>
</dbReference>
<gene>
    <name evidence="9" type="ORF">BJ875DRAFT_187291</name>
</gene>
<keyword evidence="3" id="KW-0805">Transcription regulation</keyword>
<feature type="domain" description="Zn(2)-C6 fungal-type" evidence="8">
    <location>
        <begin position="44"/>
        <end position="77"/>
    </location>
</feature>
<dbReference type="GO" id="GO:0001228">
    <property type="term" value="F:DNA-binding transcription activator activity, RNA polymerase II-specific"/>
    <property type="evidence" value="ECO:0007669"/>
    <property type="project" value="TreeGrafter"/>
</dbReference>
<keyword evidence="6" id="KW-0539">Nucleus</keyword>
<keyword evidence="4" id="KW-0238">DNA-binding</keyword>
<dbReference type="OrthoDB" id="762982at2759"/>
<dbReference type="Pfam" id="PF00172">
    <property type="entry name" value="Zn_clus"/>
    <property type="match status" value="1"/>
</dbReference>
<dbReference type="InterPro" id="IPR001138">
    <property type="entry name" value="Zn2Cys6_DnaBD"/>
</dbReference>
<keyword evidence="5" id="KW-0804">Transcription</keyword>
<protein>
    <recommendedName>
        <fullName evidence="8">Zn(2)-C6 fungal-type domain-containing protein</fullName>
    </recommendedName>
</protein>
<comment type="caution">
    <text evidence="9">The sequence shown here is derived from an EMBL/GenBank/DDBJ whole genome shotgun (WGS) entry which is preliminary data.</text>
</comment>
<proteinExistence type="predicted"/>
<evidence type="ECO:0000256" key="1">
    <source>
        <dbReference type="ARBA" id="ARBA00022723"/>
    </source>
</evidence>
<dbReference type="PANTHER" id="PTHR31944">
    <property type="entry name" value="HEME-RESPONSIVE ZINC FINGER TRANSCRIPTION FACTOR HAP1"/>
    <property type="match status" value="1"/>
</dbReference>
<dbReference type="CDD" id="cd12148">
    <property type="entry name" value="fungal_TF_MHR"/>
    <property type="match status" value="1"/>
</dbReference>
<dbReference type="PROSITE" id="PS50048">
    <property type="entry name" value="ZN2_CY6_FUNGAL_2"/>
    <property type="match status" value="1"/>
</dbReference>
<dbReference type="EMBL" id="MU251754">
    <property type="protein sequence ID" value="KAG9229565.1"/>
    <property type="molecule type" value="Genomic_DNA"/>
</dbReference>
<dbReference type="AlphaFoldDB" id="A0A9P7YAM1"/>
<evidence type="ECO:0000313" key="9">
    <source>
        <dbReference type="EMBL" id="KAG9229565.1"/>
    </source>
</evidence>
<reference evidence="9" key="1">
    <citation type="journal article" date="2021" name="IMA Fungus">
        <title>Genomic characterization of three marine fungi, including Emericellopsis atlantica sp. nov. with signatures of a generalist lifestyle and marine biomass degradation.</title>
        <authorList>
            <person name="Hagestad O.C."/>
            <person name="Hou L."/>
            <person name="Andersen J.H."/>
            <person name="Hansen E.H."/>
            <person name="Altermark B."/>
            <person name="Li C."/>
            <person name="Kuhnert E."/>
            <person name="Cox R.J."/>
            <person name="Crous P.W."/>
            <person name="Spatafora J.W."/>
            <person name="Lail K."/>
            <person name="Amirebrahimi M."/>
            <person name="Lipzen A."/>
            <person name="Pangilinan J."/>
            <person name="Andreopoulos W."/>
            <person name="Hayes R.D."/>
            <person name="Ng V."/>
            <person name="Grigoriev I.V."/>
            <person name="Jackson S.A."/>
            <person name="Sutton T.D.S."/>
            <person name="Dobson A.D.W."/>
            <person name="Rama T."/>
        </authorList>
    </citation>
    <scope>NUCLEOTIDE SEQUENCE</scope>
    <source>
        <strain evidence="9">TRa018bII</strain>
    </source>
</reference>
<dbReference type="GO" id="GO:0005634">
    <property type="term" value="C:nucleus"/>
    <property type="evidence" value="ECO:0007669"/>
    <property type="project" value="TreeGrafter"/>
</dbReference>
<dbReference type="Pfam" id="PF04082">
    <property type="entry name" value="Fungal_trans"/>
    <property type="match status" value="1"/>
</dbReference>
<dbReference type="GO" id="GO:0000978">
    <property type="term" value="F:RNA polymerase II cis-regulatory region sequence-specific DNA binding"/>
    <property type="evidence" value="ECO:0007669"/>
    <property type="project" value="TreeGrafter"/>
</dbReference>
<feature type="compositionally biased region" description="Basic and acidic residues" evidence="7">
    <location>
        <begin position="8"/>
        <end position="25"/>
    </location>
</feature>
<keyword evidence="2" id="KW-0862">Zinc</keyword>